<accession>A0A3M7MF06</accession>
<dbReference type="Gene3D" id="1.10.418.10">
    <property type="entry name" value="Calponin-like domain"/>
    <property type="match status" value="1"/>
</dbReference>
<dbReference type="Pfam" id="PF00612">
    <property type="entry name" value="IQ"/>
    <property type="match status" value="2"/>
</dbReference>
<name>A0A3M7MF06_9PLEO</name>
<evidence type="ECO:0000313" key="4">
    <source>
        <dbReference type="EMBL" id="RMZ73030.1"/>
    </source>
</evidence>
<dbReference type="SMART" id="SM00015">
    <property type="entry name" value="IQ"/>
    <property type="match status" value="14"/>
</dbReference>
<dbReference type="PROSITE" id="PS50096">
    <property type="entry name" value="IQ"/>
    <property type="match status" value="12"/>
</dbReference>
<dbReference type="InterPro" id="IPR008936">
    <property type="entry name" value="Rho_GTPase_activation_prot"/>
</dbReference>
<dbReference type="SUPFAM" id="SSF48350">
    <property type="entry name" value="GTPase activation domain, GAP"/>
    <property type="match status" value="1"/>
</dbReference>
<dbReference type="InterPro" id="IPR001936">
    <property type="entry name" value="RasGAP_dom"/>
</dbReference>
<evidence type="ECO:0000313" key="5">
    <source>
        <dbReference type="Proteomes" id="UP000265663"/>
    </source>
</evidence>
<dbReference type="PANTHER" id="PTHR14149">
    <property type="entry name" value="RAS GTPASE-ACTIVATING PROTEIN WITH IQ MOTIF"/>
    <property type="match status" value="1"/>
</dbReference>
<dbReference type="InterPro" id="IPR000593">
    <property type="entry name" value="RasGAP_C"/>
</dbReference>
<proteinExistence type="predicted"/>
<feature type="compositionally biased region" description="Basic and acidic residues" evidence="1">
    <location>
        <begin position="201"/>
        <end position="214"/>
    </location>
</feature>
<dbReference type="Pfam" id="PF00616">
    <property type="entry name" value="RasGAP"/>
    <property type="match status" value="1"/>
</dbReference>
<feature type="compositionally biased region" description="Polar residues" evidence="1">
    <location>
        <begin position="152"/>
        <end position="162"/>
    </location>
</feature>
<dbReference type="CDD" id="cd05127">
    <property type="entry name" value="RasGAP_IQGAP_like"/>
    <property type="match status" value="1"/>
</dbReference>
<dbReference type="EMBL" id="KE747838">
    <property type="protein sequence ID" value="RMZ73030.1"/>
    <property type="molecule type" value="Genomic_DNA"/>
</dbReference>
<gene>
    <name evidence="4" type="ORF">GMOD_00009537</name>
</gene>
<dbReference type="GO" id="GO:0005096">
    <property type="term" value="F:GTPase activator activity"/>
    <property type="evidence" value="ECO:0007669"/>
    <property type="project" value="TreeGrafter"/>
</dbReference>
<dbReference type="InterPro" id="IPR036872">
    <property type="entry name" value="CH_dom_sf"/>
</dbReference>
<evidence type="ECO:0000259" key="3">
    <source>
        <dbReference type="PROSITE" id="PS50021"/>
    </source>
</evidence>
<sequence>MSHPSTAPSPLRQTSTASNGSSNHSAQYPPSRSSTQSSNASGGFASLGGHRRGLSEATALSRPQSEDYFGSRDTDPGDTYSSMRKALRPLQQAPLNPPSPEKIYRSPTASNPPSPEKLSQPPTFSNPPSPEKLSRPPTFSNPPSPEKLLRPSTASPTRSSNHMRSHSIENIYSPFDGSISPPSKPRPLSLAVSRNDSVRAPTRDHSSRPLSTHLERPELKSFQKSSTLHLQWMEDIIETDLPPVVELEEALRNGVTLAEIVQSIKGQPLRIFRDPKLQYRHSNNYAHFFKFLGEVELPDLFRFELVDLYEKKNVPKVIYCIHALSWLLFRKGIVDFRIGNLVGKLQFEDHELEATQKGLDKSGVSMPNFSGMQANFHVEPEPEPEPVESEEDRVDRELAENEDIILDLQAQIRGALVRIRLGMLMQELWDHEHLIVDLQARVRADWARQIFEYQIGMKRFAITLQASARGFLLRQKMQGEEQYWHDKEYQVLKVQNLFRGRKARAQVQYTKSKIEQHEHGIRQFQAAIRGALERMRVCDRYEQTRDTEPSVVHVQAMIRGALLRLHVDREWAELQQYEAQIVQLQAMSRAMLLRQSMHTEQESLRPIESMVTSLQAAARAMRIRQSLRTEQEGLRQSEAMITQLQSVARAVLARQSMRTKQEGLRQNETMVTLLQSVARGLLARSKNAAVQEKLVSTNVNWSGLQSQVRANVLRNSVKLIQEALQAEVPQISDLQAVARGGKVRSEVADILAQLDDQEGAILSLQSVIRGFLSRQRHFSDLKALQAQTTAILDLQSACRGFMQRQRTYETLCELNAQEPETVDLQAVARGMLLRMQIGLQLGQVEEHEEAIVELQTMARGLIIRQKFAEKQQFYKENMEKVIKVQSFIRGRQQGEAYKSLTSGTNPPVSTVKNFVHLLNDNDIDFDEEIEFERLRKTVVQHVRQNELAEQYVDQLDIKIALLVKNKITLDEVVKHQKHFGGNVGTLLSSKDISSKDPFDLKALNKNSRRKLEQYQELFFVLQTQPQYMARLFRRVREQNLADGDTKRIEQLTMSVFGLAQKRREEYWLLKLLTRSLKEEIEGCASLHEYLRGNFFWTKLFANYVRSPRDRKFLKEVLGTVIRENIIENEHLDLESDPMQIYRSAINNEELRTGQRSRRDPNVSRDVALKDPETRGTFIHNLQDLRDVADQYFSMFEEVLHRMPYGVRYIAQQMFEELRLKFPYEPQEQLLQITGHWAWKSYIQPALLQPQHWGVVDRGLSPVMNRNLGAVGKVLSQIAVGKLFGGEDIYLQPLNSYITEAIDRLQDIWSNMINVRPAEAQFEIDEFNDLFARTKPTLYIKLADVFAIHNLVINDLPSLCPSQDDPLREVIRELGSAKNNENELLHVSASEITLTLNPKYHEQEDPDAAIKSLFMETKRYVLYIIRVQTGANLTEIMCKPVTPEDEDRWDALVREEIVAQRRDRNRKQNQNNVVRSSAASTYTTDMGSNSVLDLDYPTLKQYCLENMVQLQRAGRITHTNNYQDLLNAIALDIRTKHRRRIQRARELEGVRTTLAALDEKAHFLESQLKSYNDYIEQAMVTLQSKKGKKKFLLPFTRQYNHQRELKNSGREYRFGSFKYSARNLAEKGILISWSGYHERQWDRLDMTISSNQTGIFEIQGSQGSMMIPGAFAEVPLDGLLQAQFDNHQFMNLFGDGGRGAAAGEGVARVNVNLFLHLIFKKFYRDE</sequence>
<keyword evidence="5" id="KW-1185">Reference proteome</keyword>
<protein>
    <submittedName>
        <fullName evidence="4">Ras gtpase activating</fullName>
    </submittedName>
</protein>
<dbReference type="InterPro" id="IPR001715">
    <property type="entry name" value="CH_dom"/>
</dbReference>
<dbReference type="Pfam" id="PF00307">
    <property type="entry name" value="CH"/>
    <property type="match status" value="1"/>
</dbReference>
<dbReference type="SMART" id="SM00033">
    <property type="entry name" value="CH"/>
    <property type="match status" value="1"/>
</dbReference>
<evidence type="ECO:0000259" key="2">
    <source>
        <dbReference type="PROSITE" id="PS50018"/>
    </source>
</evidence>
<dbReference type="PANTHER" id="PTHR14149:SF14">
    <property type="entry name" value="CALPONIN-HOMOLOGY (CH) DOMAIN-CONTAINING PROTEIN"/>
    <property type="match status" value="1"/>
</dbReference>
<reference evidence="4 5" key="1">
    <citation type="journal article" date="2014" name="PLoS ONE">
        <title>De novo Genome Assembly of the Fungal Plant Pathogen Pyrenophora semeniperda.</title>
        <authorList>
            <person name="Soliai M.M."/>
            <person name="Meyer S.E."/>
            <person name="Udall J.A."/>
            <person name="Elzinga D.E."/>
            <person name="Hermansen R.A."/>
            <person name="Bodily P.M."/>
            <person name="Hart A.A."/>
            <person name="Coleman C.E."/>
        </authorList>
    </citation>
    <scope>NUCLEOTIDE SEQUENCE [LARGE SCALE GENOMIC DNA]</scope>
    <source>
        <strain evidence="4 5">CCB06</strain>
        <tissue evidence="4">Mycelium</tissue>
    </source>
</reference>
<dbReference type="PROSITE" id="PS50018">
    <property type="entry name" value="RAS_GTPASE_ACTIV_2"/>
    <property type="match status" value="1"/>
</dbReference>
<dbReference type="Proteomes" id="UP000265663">
    <property type="component" value="Unassembled WGS sequence"/>
</dbReference>
<dbReference type="Gene3D" id="1.20.5.190">
    <property type="match status" value="2"/>
</dbReference>
<dbReference type="SMART" id="SM00323">
    <property type="entry name" value="RasGAP"/>
    <property type="match status" value="1"/>
</dbReference>
<dbReference type="PROSITE" id="PS50021">
    <property type="entry name" value="CH"/>
    <property type="match status" value="1"/>
</dbReference>
<dbReference type="SUPFAM" id="SSF47576">
    <property type="entry name" value="Calponin-homology domain, CH-domain"/>
    <property type="match status" value="1"/>
</dbReference>
<dbReference type="Pfam" id="PF03836">
    <property type="entry name" value="RasGAP_C"/>
    <property type="match status" value="1"/>
</dbReference>
<feature type="domain" description="Calponin-homology (CH)" evidence="3">
    <location>
        <begin position="223"/>
        <end position="328"/>
    </location>
</feature>
<feature type="compositionally biased region" description="Polar residues" evidence="1">
    <location>
        <begin position="1"/>
        <end position="41"/>
    </location>
</feature>
<feature type="domain" description="Ras-GAP" evidence="2">
    <location>
        <begin position="1050"/>
        <end position="1279"/>
    </location>
</feature>
<dbReference type="InterPro" id="IPR000048">
    <property type="entry name" value="IQ_motif_EF-hand-BS"/>
</dbReference>
<organism evidence="4 5">
    <name type="scientific">Pyrenophora seminiperda CCB06</name>
    <dbReference type="NCBI Taxonomy" id="1302712"/>
    <lineage>
        <taxon>Eukaryota</taxon>
        <taxon>Fungi</taxon>
        <taxon>Dikarya</taxon>
        <taxon>Ascomycota</taxon>
        <taxon>Pezizomycotina</taxon>
        <taxon>Dothideomycetes</taxon>
        <taxon>Pleosporomycetidae</taxon>
        <taxon>Pleosporales</taxon>
        <taxon>Pleosporineae</taxon>
        <taxon>Pleosporaceae</taxon>
        <taxon>Pyrenophora</taxon>
    </lineage>
</organism>
<dbReference type="OrthoDB" id="775356at2759"/>
<dbReference type="Gene3D" id="1.10.506.10">
    <property type="entry name" value="GTPase Activation - p120gap, domain 1"/>
    <property type="match status" value="1"/>
</dbReference>
<feature type="region of interest" description="Disordered" evidence="1">
    <location>
        <begin position="1"/>
        <end position="214"/>
    </location>
</feature>
<dbReference type="CDD" id="cd21206">
    <property type="entry name" value="CH_IQGAP"/>
    <property type="match status" value="1"/>
</dbReference>
<dbReference type="SUPFAM" id="SSF143885">
    <property type="entry name" value="RGC domain-like"/>
    <property type="match status" value="1"/>
</dbReference>
<evidence type="ECO:0000256" key="1">
    <source>
        <dbReference type="SAM" id="MobiDB-lite"/>
    </source>
</evidence>
<dbReference type="GO" id="GO:0005938">
    <property type="term" value="C:cell cortex"/>
    <property type="evidence" value="ECO:0007669"/>
    <property type="project" value="TreeGrafter"/>
</dbReference>